<organism evidence="1">
    <name type="scientific">Clostridium tertium</name>
    <dbReference type="NCBI Taxonomy" id="1559"/>
    <lineage>
        <taxon>Bacteria</taxon>
        <taxon>Bacillati</taxon>
        <taxon>Bacillota</taxon>
        <taxon>Clostridia</taxon>
        <taxon>Eubacteriales</taxon>
        <taxon>Clostridiaceae</taxon>
        <taxon>Clostridium</taxon>
    </lineage>
</organism>
<name>A0A6N3A577_9CLOT</name>
<dbReference type="InterPro" id="IPR024962">
    <property type="entry name" value="YukD-like"/>
</dbReference>
<dbReference type="EMBL" id="CACRTO010000008">
    <property type="protein sequence ID" value="VYT85873.1"/>
    <property type="molecule type" value="Genomic_DNA"/>
</dbReference>
<evidence type="ECO:0008006" key="2">
    <source>
        <dbReference type="Google" id="ProtNLM"/>
    </source>
</evidence>
<dbReference type="InterPro" id="IPR029071">
    <property type="entry name" value="Ubiquitin-like_domsf"/>
</dbReference>
<gene>
    <name evidence="1" type="ORF">CTLFYP3_00851</name>
</gene>
<evidence type="ECO:0000313" key="1">
    <source>
        <dbReference type="EMBL" id="VYT85873.1"/>
    </source>
</evidence>
<sequence length="81" mass="9319">MNKVIVILYIHKLNKKIDIEIPLDITANDLVLALNKAYNLNINTENIMDVFLRTENPIALLRGNRTLEEYKIRDGSIINVV</sequence>
<dbReference type="Pfam" id="PF08817">
    <property type="entry name" value="YukD"/>
    <property type="match status" value="1"/>
</dbReference>
<dbReference type="AlphaFoldDB" id="A0A6N3A577"/>
<dbReference type="RefSeq" id="WP_156625315.1">
    <property type="nucleotide sequence ID" value="NZ_CACRTO010000008.1"/>
</dbReference>
<accession>A0A6N3A577</accession>
<protein>
    <recommendedName>
        <fullName evidence="2">YukD</fullName>
    </recommendedName>
</protein>
<dbReference type="SUPFAM" id="SSF54236">
    <property type="entry name" value="Ubiquitin-like"/>
    <property type="match status" value="1"/>
</dbReference>
<reference evidence="1" key="1">
    <citation type="submission" date="2019-11" db="EMBL/GenBank/DDBJ databases">
        <authorList>
            <person name="Feng L."/>
        </authorList>
    </citation>
    <scope>NUCLEOTIDE SEQUENCE</scope>
    <source>
        <strain evidence="1">CTertiumLFYP3</strain>
    </source>
</reference>
<proteinExistence type="predicted"/>